<dbReference type="GO" id="GO:0003677">
    <property type="term" value="F:DNA binding"/>
    <property type="evidence" value="ECO:0007669"/>
    <property type="project" value="UniProtKB-KW"/>
</dbReference>
<dbReference type="PANTHER" id="PTHR46481">
    <property type="entry name" value="ZINC FINGER BED DOMAIN-CONTAINING PROTEIN 4"/>
    <property type="match status" value="1"/>
</dbReference>
<dbReference type="GO" id="GO:0008270">
    <property type="term" value="F:zinc ion binding"/>
    <property type="evidence" value="ECO:0007669"/>
    <property type="project" value="UniProtKB-KW"/>
</dbReference>
<feature type="region of interest" description="Disordered" evidence="10">
    <location>
        <begin position="96"/>
        <end position="125"/>
    </location>
</feature>
<keyword evidence="2" id="KW-0479">Metal-binding</keyword>
<evidence type="ECO:0000256" key="6">
    <source>
        <dbReference type="ARBA" id="ARBA00023125"/>
    </source>
</evidence>
<keyword evidence="4" id="KW-0862">Zinc</keyword>
<dbReference type="EMBL" id="BLXT01006265">
    <property type="protein sequence ID" value="GFO30823.1"/>
    <property type="molecule type" value="Genomic_DNA"/>
</dbReference>
<keyword evidence="5" id="KW-0805">Transcription regulation</keyword>
<dbReference type="AlphaFoldDB" id="A0AAV4CIC3"/>
<dbReference type="InterPro" id="IPR003656">
    <property type="entry name" value="Znf_BED"/>
</dbReference>
<evidence type="ECO:0000313" key="12">
    <source>
        <dbReference type="EMBL" id="GFO30823.1"/>
    </source>
</evidence>
<feature type="compositionally biased region" description="Low complexity" evidence="10">
    <location>
        <begin position="103"/>
        <end position="112"/>
    </location>
</feature>
<gene>
    <name evidence="12" type="ORF">PoB_005732800</name>
</gene>
<keyword evidence="6" id="KW-0238">DNA-binding</keyword>
<dbReference type="SUPFAM" id="SSF57667">
    <property type="entry name" value="beta-beta-alpha zinc fingers"/>
    <property type="match status" value="1"/>
</dbReference>
<dbReference type="InterPro" id="IPR008906">
    <property type="entry name" value="HATC_C_dom"/>
</dbReference>
<dbReference type="PROSITE" id="PS50808">
    <property type="entry name" value="ZF_BED"/>
    <property type="match status" value="1"/>
</dbReference>
<comment type="caution">
    <text evidence="12">The sequence shown here is derived from an EMBL/GenBank/DDBJ whole genome shotgun (WGS) entry which is preliminary data.</text>
</comment>
<evidence type="ECO:0000313" key="13">
    <source>
        <dbReference type="Proteomes" id="UP000735302"/>
    </source>
</evidence>
<keyword evidence="3 9" id="KW-0863">Zinc-finger</keyword>
<comment type="subcellular location">
    <subcellularLocation>
        <location evidence="1">Nucleus</location>
    </subcellularLocation>
</comment>
<keyword evidence="13" id="KW-1185">Reference proteome</keyword>
<dbReference type="Proteomes" id="UP000735302">
    <property type="component" value="Unassembled WGS sequence"/>
</dbReference>
<sequence>MSNQEKTGPRRPRSVVWYYFDKPPNEPFSARCKLCGLVCHHALNTSNLFKHLRVKHPASYREANETRVQEMQLYLELKTKAGKPITNHIRRGLAKKYEEDETSSTSSAVVKSESPEKAKKSYTPATYTSRKSYGGVGGSSKPRQNLNRAFIRMLAKDMLHPSLFSGAGFKEFLSACDVRAEMPSKKTICKSLLPELVEETKLIIKLDLKSVSSLALSIESWPYKETQSFVTISAHFIKDNWSVSSFVLESFDCTDERTETKMATNLKRITDEWSVTERVVALVSAVPDEIVSSASLVNGWEEIACFGRILNRIVIDALASVSEIERIQKKANEAVTFFDVSVKASTTLSAVQEQHSLPDHRLKQERLHDWSSIYYMFVRVIEQYEAINTVLCFLNRDLMCICDDEVELIRGVVQVLKPFQAATQELCTEPYTCLSKVIPIATLLQQVISAGMGSNTPTSSLGPQNVLKNALISQMQQRFSGLENSSILCAATLLDPRFKQHAFTDPAALDAAKQRLIMECTQVVVQNSEYGSSSKPTTASSTDNTASFWGIFDKKVNDADAMKTDATEADNETRRFFKEVNIPRTADPFNWWKLNEIQFPHLKILAKKFLCVPATAITSNRLFTKGGVEFARRRDLFKPGQLNGIIFLNQNMN</sequence>
<feature type="domain" description="BED-type" evidence="11">
    <location>
        <begin position="11"/>
        <end position="63"/>
    </location>
</feature>
<organism evidence="12 13">
    <name type="scientific">Plakobranchus ocellatus</name>
    <dbReference type="NCBI Taxonomy" id="259542"/>
    <lineage>
        <taxon>Eukaryota</taxon>
        <taxon>Metazoa</taxon>
        <taxon>Spiralia</taxon>
        <taxon>Lophotrochozoa</taxon>
        <taxon>Mollusca</taxon>
        <taxon>Gastropoda</taxon>
        <taxon>Heterobranchia</taxon>
        <taxon>Euthyneura</taxon>
        <taxon>Panpulmonata</taxon>
        <taxon>Sacoglossa</taxon>
        <taxon>Placobranchoidea</taxon>
        <taxon>Plakobranchidae</taxon>
        <taxon>Plakobranchus</taxon>
    </lineage>
</organism>
<dbReference type="SUPFAM" id="SSF53098">
    <property type="entry name" value="Ribonuclease H-like"/>
    <property type="match status" value="1"/>
</dbReference>
<keyword evidence="7" id="KW-0804">Transcription</keyword>
<keyword evidence="8" id="KW-0539">Nucleus</keyword>
<evidence type="ECO:0000256" key="3">
    <source>
        <dbReference type="ARBA" id="ARBA00022771"/>
    </source>
</evidence>
<evidence type="ECO:0000256" key="9">
    <source>
        <dbReference type="PROSITE-ProRule" id="PRU00027"/>
    </source>
</evidence>
<dbReference type="GO" id="GO:0046983">
    <property type="term" value="F:protein dimerization activity"/>
    <property type="evidence" value="ECO:0007669"/>
    <property type="project" value="InterPro"/>
</dbReference>
<dbReference type="GO" id="GO:0005634">
    <property type="term" value="C:nucleus"/>
    <property type="evidence" value="ECO:0007669"/>
    <property type="project" value="UniProtKB-SubCell"/>
</dbReference>
<dbReference type="PANTHER" id="PTHR46481:SF9">
    <property type="entry name" value="ZINC FINGER BED DOMAIN-CONTAINING PROTEIN 1-LIKE"/>
    <property type="match status" value="1"/>
</dbReference>
<dbReference type="InterPro" id="IPR012337">
    <property type="entry name" value="RNaseH-like_sf"/>
</dbReference>
<accession>A0AAV4CIC3</accession>
<evidence type="ECO:0000256" key="4">
    <source>
        <dbReference type="ARBA" id="ARBA00022833"/>
    </source>
</evidence>
<evidence type="ECO:0000259" key="11">
    <source>
        <dbReference type="PROSITE" id="PS50808"/>
    </source>
</evidence>
<proteinExistence type="predicted"/>
<evidence type="ECO:0000256" key="5">
    <source>
        <dbReference type="ARBA" id="ARBA00023015"/>
    </source>
</evidence>
<evidence type="ECO:0000256" key="8">
    <source>
        <dbReference type="ARBA" id="ARBA00023242"/>
    </source>
</evidence>
<evidence type="ECO:0000256" key="2">
    <source>
        <dbReference type="ARBA" id="ARBA00022723"/>
    </source>
</evidence>
<name>A0AAV4CIC3_9GAST</name>
<evidence type="ECO:0000256" key="7">
    <source>
        <dbReference type="ARBA" id="ARBA00023163"/>
    </source>
</evidence>
<dbReference type="InterPro" id="IPR036236">
    <property type="entry name" value="Znf_C2H2_sf"/>
</dbReference>
<dbReference type="InterPro" id="IPR052035">
    <property type="entry name" value="ZnF_BED_domain_contain"/>
</dbReference>
<evidence type="ECO:0000256" key="1">
    <source>
        <dbReference type="ARBA" id="ARBA00004123"/>
    </source>
</evidence>
<dbReference type="Pfam" id="PF05699">
    <property type="entry name" value="Dimer_Tnp_hAT"/>
    <property type="match status" value="1"/>
</dbReference>
<dbReference type="SMART" id="SM00614">
    <property type="entry name" value="ZnF_BED"/>
    <property type="match status" value="1"/>
</dbReference>
<evidence type="ECO:0000256" key="10">
    <source>
        <dbReference type="SAM" id="MobiDB-lite"/>
    </source>
</evidence>
<reference evidence="12 13" key="1">
    <citation type="journal article" date="2021" name="Elife">
        <title>Chloroplast acquisition without the gene transfer in kleptoplastic sea slugs, Plakobranchus ocellatus.</title>
        <authorList>
            <person name="Maeda T."/>
            <person name="Takahashi S."/>
            <person name="Yoshida T."/>
            <person name="Shimamura S."/>
            <person name="Takaki Y."/>
            <person name="Nagai Y."/>
            <person name="Toyoda A."/>
            <person name="Suzuki Y."/>
            <person name="Arimoto A."/>
            <person name="Ishii H."/>
            <person name="Satoh N."/>
            <person name="Nishiyama T."/>
            <person name="Hasebe M."/>
            <person name="Maruyama T."/>
            <person name="Minagawa J."/>
            <person name="Obokata J."/>
            <person name="Shigenobu S."/>
        </authorList>
    </citation>
    <scope>NUCLEOTIDE SEQUENCE [LARGE SCALE GENOMIC DNA]</scope>
</reference>
<dbReference type="Pfam" id="PF02892">
    <property type="entry name" value="zf-BED"/>
    <property type="match status" value="1"/>
</dbReference>
<protein>
    <submittedName>
        <fullName evidence="12">Zinc finger bed domain-containing protein 1</fullName>
    </submittedName>
</protein>
<dbReference type="SUPFAM" id="SSF140996">
    <property type="entry name" value="Hermes dimerisation domain"/>
    <property type="match status" value="1"/>
</dbReference>